<dbReference type="RefSeq" id="WP_379717273.1">
    <property type="nucleotide sequence ID" value="NZ_JBHSMS010000013.1"/>
</dbReference>
<proteinExistence type="predicted"/>
<reference evidence="2" key="1">
    <citation type="journal article" date="2019" name="Int. J. Syst. Evol. Microbiol.">
        <title>The Global Catalogue of Microorganisms (GCM) 10K type strain sequencing project: providing services to taxonomists for standard genome sequencing and annotation.</title>
        <authorList>
            <consortium name="The Broad Institute Genomics Platform"/>
            <consortium name="The Broad Institute Genome Sequencing Center for Infectious Disease"/>
            <person name="Wu L."/>
            <person name="Ma J."/>
        </authorList>
    </citation>
    <scope>NUCLEOTIDE SEQUENCE [LARGE SCALE GENOMIC DNA]</scope>
    <source>
        <strain evidence="2">CCUG 38813</strain>
    </source>
</reference>
<dbReference type="Proteomes" id="UP001596031">
    <property type="component" value="Unassembled WGS sequence"/>
</dbReference>
<dbReference type="EMBL" id="JBHSMS010000013">
    <property type="protein sequence ID" value="MFC5510200.1"/>
    <property type="molecule type" value="Genomic_DNA"/>
</dbReference>
<comment type="caution">
    <text evidence="1">The sequence shown here is derived from an EMBL/GenBank/DDBJ whole genome shotgun (WGS) entry which is preliminary data.</text>
</comment>
<evidence type="ECO:0000313" key="1">
    <source>
        <dbReference type="EMBL" id="MFC5510200.1"/>
    </source>
</evidence>
<evidence type="ECO:0000313" key="2">
    <source>
        <dbReference type="Proteomes" id="UP001596031"/>
    </source>
</evidence>
<accession>A0ABW0PC41</accession>
<organism evidence="1 2">
    <name type="scientific">Massilia jejuensis</name>
    <dbReference type="NCBI Taxonomy" id="648894"/>
    <lineage>
        <taxon>Bacteria</taxon>
        <taxon>Pseudomonadati</taxon>
        <taxon>Pseudomonadota</taxon>
        <taxon>Betaproteobacteria</taxon>
        <taxon>Burkholderiales</taxon>
        <taxon>Oxalobacteraceae</taxon>
        <taxon>Telluria group</taxon>
        <taxon>Massilia</taxon>
    </lineage>
</organism>
<gene>
    <name evidence="1" type="ORF">ACFPOU_03545</name>
</gene>
<sequence length="172" mass="18611">MAAILAATLAGVLLNSIIRTRYESEQVAVKQLIGSLRTALAVRSAKVISTTGDAGLIALAHQNPVTWLRTPPKNYLGEYYSPQKSTLPAGNWYFDRVGHTLVYLPSSKKSFSPGIQKILIFKVKLLRVSGSAKASGRQKGSAGLVIDQVNDQAVAINTRTESVSRPYPSEKK</sequence>
<protein>
    <recommendedName>
        <fullName evidence="3">General secretion pathway protein G</fullName>
    </recommendedName>
</protein>
<evidence type="ECO:0008006" key="3">
    <source>
        <dbReference type="Google" id="ProtNLM"/>
    </source>
</evidence>
<name>A0ABW0PC41_9BURK</name>
<keyword evidence="2" id="KW-1185">Reference proteome</keyword>